<comment type="function">
    <text evidence="13">Required for the formation of a threonylcarbamoyl group on adenosine at position 37 (t(6)A37) in tRNAs that read codons beginning with adenine.</text>
</comment>
<dbReference type="InterPro" id="IPR010923">
    <property type="entry name" value="T(6)A37_SUA5"/>
</dbReference>
<sequence length="338" mass="36362">METKMFTKNDIAQAAKLLAEGQLVAFPTETVYGLGADATNPQAAAAVYQAKGRPSDNPLIVHVNSANMVWQYAAPTYQNVATKLMQTFWPGPLTIILPVAQDKLSKTVTGGLQTAAFRMPDNQLTLQLITQLGKPLVGPSANTSGKPSPTLPEHVYHDLHGKIAGILADGPTRVGLESTVLDLTSSVPTILRPGALTQEQLAQVIGTVQSSHHKVQAGEIPKAPGMKYKHYAPKAQVVIVDHPNDFEAALTWVQQTTKTFAVMATDAILQKLDLSQATATFSLGDSLESASHLLFAGLRQFDLNEDIEYILAQGSDDQDLGIAYMNRLNKSAGNNHFK</sequence>
<evidence type="ECO:0000256" key="1">
    <source>
        <dbReference type="ARBA" id="ARBA00004496"/>
    </source>
</evidence>
<evidence type="ECO:0000256" key="2">
    <source>
        <dbReference type="ARBA" id="ARBA00007663"/>
    </source>
</evidence>
<evidence type="ECO:0000256" key="5">
    <source>
        <dbReference type="ARBA" id="ARBA00022490"/>
    </source>
</evidence>
<dbReference type="RefSeq" id="WP_249515142.1">
    <property type="nucleotide sequence ID" value="NZ_CP093366.1"/>
</dbReference>
<evidence type="ECO:0000256" key="6">
    <source>
        <dbReference type="ARBA" id="ARBA00022679"/>
    </source>
</evidence>
<dbReference type="EMBL" id="CP093366">
    <property type="protein sequence ID" value="UQS82878.1"/>
    <property type="molecule type" value="Genomic_DNA"/>
</dbReference>
<proteinExistence type="inferred from homology"/>
<gene>
    <name evidence="15" type="ORF">MOO45_03215</name>
</gene>
<evidence type="ECO:0000256" key="7">
    <source>
        <dbReference type="ARBA" id="ARBA00022694"/>
    </source>
</evidence>
<comment type="catalytic activity">
    <reaction evidence="12 13">
        <text>L-threonine + hydrogencarbonate + ATP = L-threonylcarbamoyladenylate + diphosphate + H2O</text>
        <dbReference type="Rhea" id="RHEA:36407"/>
        <dbReference type="ChEBI" id="CHEBI:15377"/>
        <dbReference type="ChEBI" id="CHEBI:17544"/>
        <dbReference type="ChEBI" id="CHEBI:30616"/>
        <dbReference type="ChEBI" id="CHEBI:33019"/>
        <dbReference type="ChEBI" id="CHEBI:57926"/>
        <dbReference type="ChEBI" id="CHEBI:73682"/>
        <dbReference type="EC" id="2.7.7.87"/>
    </reaction>
</comment>
<keyword evidence="16" id="KW-1185">Reference proteome</keyword>
<evidence type="ECO:0000313" key="15">
    <source>
        <dbReference type="EMBL" id="UQS82878.1"/>
    </source>
</evidence>
<evidence type="ECO:0000256" key="12">
    <source>
        <dbReference type="ARBA" id="ARBA00048366"/>
    </source>
</evidence>
<dbReference type="NCBIfam" id="TIGR00057">
    <property type="entry name" value="L-threonylcarbamoyladenylate synthase"/>
    <property type="match status" value="1"/>
</dbReference>
<comment type="subcellular location">
    <subcellularLocation>
        <location evidence="1 13">Cytoplasm</location>
    </subcellularLocation>
</comment>
<evidence type="ECO:0000313" key="16">
    <source>
        <dbReference type="Proteomes" id="UP000831495"/>
    </source>
</evidence>
<evidence type="ECO:0000256" key="13">
    <source>
        <dbReference type="PIRNR" id="PIRNR004930"/>
    </source>
</evidence>
<comment type="similarity">
    <text evidence="2 13">Belongs to the SUA5 family.</text>
</comment>
<keyword evidence="5 13" id="KW-0963">Cytoplasm</keyword>
<dbReference type="PROSITE" id="PS51163">
    <property type="entry name" value="YRDC"/>
    <property type="match status" value="1"/>
</dbReference>
<keyword evidence="10 13" id="KW-0067">ATP-binding</keyword>
<organism evidence="15 16">
    <name type="scientific">Bombilactobacillus folatiphilus</name>
    <dbReference type="NCBI Taxonomy" id="2923362"/>
    <lineage>
        <taxon>Bacteria</taxon>
        <taxon>Bacillati</taxon>
        <taxon>Bacillota</taxon>
        <taxon>Bacilli</taxon>
        <taxon>Lactobacillales</taxon>
        <taxon>Lactobacillaceae</taxon>
        <taxon>Bombilactobacillus</taxon>
    </lineage>
</organism>
<accession>A0ABY4PAU6</accession>
<dbReference type="Pfam" id="PF03481">
    <property type="entry name" value="Sua5_C"/>
    <property type="match status" value="1"/>
</dbReference>
<evidence type="ECO:0000256" key="4">
    <source>
        <dbReference type="ARBA" id="ARBA00015492"/>
    </source>
</evidence>
<keyword evidence="8 13" id="KW-0548">Nucleotidyltransferase</keyword>
<evidence type="ECO:0000256" key="10">
    <source>
        <dbReference type="ARBA" id="ARBA00022840"/>
    </source>
</evidence>
<reference evidence="15" key="1">
    <citation type="journal article" date="2022" name="Int. J. Syst. Evol. Microbiol.">
        <title>Apilactobacillus apisilvae sp. nov., Nicolia spurrieriana gen. nov. sp. nov., Bombilactobacillus folatiphilus sp. nov. and Bombilactobacillus thymidiniphilus sp. nov., four new lactic acid bacterial isolates from stingless bees Tetragonula carbonaria and Austroplebeia australis.</title>
        <authorList>
            <person name="Oliphant S.A."/>
            <person name="Watson-Haigh N.S."/>
            <person name="Sumby K.M."/>
            <person name="Gardner J."/>
            <person name="Groom S."/>
            <person name="Jiranek V."/>
        </authorList>
    </citation>
    <scope>NUCLEOTIDE SEQUENCE</scope>
    <source>
        <strain evidence="15">SG4_D2</strain>
    </source>
</reference>
<keyword evidence="9 13" id="KW-0547">Nucleotide-binding</keyword>
<dbReference type="InterPro" id="IPR017945">
    <property type="entry name" value="DHBP_synth_RibB-like_a/b_dom"/>
</dbReference>
<dbReference type="InterPro" id="IPR005145">
    <property type="entry name" value="Sua5_C"/>
</dbReference>
<dbReference type="InterPro" id="IPR050156">
    <property type="entry name" value="TC-AMP_synthase_SUA5"/>
</dbReference>
<dbReference type="PIRSF" id="PIRSF004930">
    <property type="entry name" value="Tln_factor_SUA5"/>
    <property type="match status" value="1"/>
</dbReference>
<dbReference type="EC" id="2.7.7.87" evidence="3 13"/>
<evidence type="ECO:0000256" key="11">
    <source>
        <dbReference type="ARBA" id="ARBA00029774"/>
    </source>
</evidence>
<evidence type="ECO:0000256" key="3">
    <source>
        <dbReference type="ARBA" id="ARBA00012584"/>
    </source>
</evidence>
<evidence type="ECO:0000256" key="9">
    <source>
        <dbReference type="ARBA" id="ARBA00022741"/>
    </source>
</evidence>
<evidence type="ECO:0000256" key="8">
    <source>
        <dbReference type="ARBA" id="ARBA00022695"/>
    </source>
</evidence>
<dbReference type="InterPro" id="IPR038385">
    <property type="entry name" value="Sua5/YwlC_C"/>
</dbReference>
<dbReference type="InterPro" id="IPR006070">
    <property type="entry name" value="Sua5-like_dom"/>
</dbReference>
<dbReference type="Pfam" id="PF01300">
    <property type="entry name" value="Sua5_yciO_yrdC"/>
    <property type="match status" value="1"/>
</dbReference>
<keyword evidence="7 13" id="KW-0819">tRNA processing</keyword>
<dbReference type="Proteomes" id="UP000831495">
    <property type="component" value="Chromosome"/>
</dbReference>
<dbReference type="SUPFAM" id="SSF55821">
    <property type="entry name" value="YrdC/RibB"/>
    <property type="match status" value="1"/>
</dbReference>
<dbReference type="Gene3D" id="3.90.870.10">
    <property type="entry name" value="DHBP synthase"/>
    <property type="match status" value="1"/>
</dbReference>
<dbReference type="Gene3D" id="3.40.50.11030">
    <property type="entry name" value="Threonylcarbamoyl-AMP synthase, C-terminal domain"/>
    <property type="match status" value="1"/>
</dbReference>
<keyword evidence="6 13" id="KW-0808">Transferase</keyword>
<dbReference type="PANTHER" id="PTHR17490">
    <property type="entry name" value="SUA5"/>
    <property type="match status" value="1"/>
</dbReference>
<feature type="domain" description="YrdC-like" evidence="14">
    <location>
        <begin position="8"/>
        <end position="196"/>
    </location>
</feature>
<protein>
    <recommendedName>
        <fullName evidence="4 13">Threonylcarbamoyl-AMP synthase</fullName>
        <shortName evidence="13">TC-AMP synthase</shortName>
        <ecNumber evidence="3 13">2.7.7.87</ecNumber>
    </recommendedName>
    <alternativeName>
        <fullName evidence="11 13">L-threonylcarbamoyladenylate synthase</fullName>
    </alternativeName>
</protein>
<evidence type="ECO:0000259" key="14">
    <source>
        <dbReference type="PROSITE" id="PS51163"/>
    </source>
</evidence>
<name>A0ABY4PAU6_9LACO</name>
<dbReference type="PANTHER" id="PTHR17490:SF16">
    <property type="entry name" value="THREONYLCARBAMOYL-AMP SYNTHASE"/>
    <property type="match status" value="1"/>
</dbReference>